<name>O37321_HAEPV</name>
<evidence type="ECO:0000313" key="1">
    <source>
        <dbReference type="EMBL" id="AAB96626.1"/>
    </source>
</evidence>
<organismHost>
    <name type="scientific">Lepidoptera</name>
    <name type="common">moths &amp; butterflies</name>
    <dbReference type="NCBI Taxonomy" id="7088"/>
</organismHost>
<reference evidence="1" key="2">
    <citation type="submission" date="1997-08" db="EMBL/GenBank/DDBJ databases">
        <authorList>
            <person name="Sriskantha A."/>
            <person name="Osborne R.J."/>
            <person name="Dall D.J."/>
        </authorList>
    </citation>
    <scope>NUCLEOTIDE SEQUENCE</scope>
</reference>
<accession>O37321</accession>
<reference evidence="1" key="1">
    <citation type="journal article" date="1997" name="J. Gen. Virol.">
        <title>Mapping of the Heliothis armigera entomopoxvirus (HaEPV) genome, and analysis of genes encoding the HaEPV spheroidin and nucleoside triphosphate phosphohydrolase I proteins.</title>
        <authorList>
            <person name="Sriskantha A."/>
            <person name="Osborne R.J."/>
            <person name="Dall D.J."/>
        </authorList>
    </citation>
    <scope>NUCLEOTIDE SEQUENCE</scope>
</reference>
<proteinExistence type="predicted"/>
<dbReference type="EMBL" id="AF019224">
    <property type="protein sequence ID" value="AAB96626.1"/>
    <property type="molecule type" value="Genomic_DNA"/>
</dbReference>
<protein>
    <submittedName>
        <fullName evidence="1">ORF F3R</fullName>
    </submittedName>
</protein>
<sequence>MNYIKKILKLKKNDDIIKYIDNLEYEKIENLIDNNNASLPPGSEQTIIDIFNNRFKTISTT</sequence>
<organism evidence="1">
    <name type="scientific">Heliothis armigera entomopoxvirus</name>
    <name type="common">HaEPV</name>
    <dbReference type="NCBI Taxonomy" id="10290"/>
    <lineage>
        <taxon>Viruses</taxon>
        <taxon>Varidnaviria</taxon>
        <taxon>Bamfordvirae</taxon>
        <taxon>Nucleocytoviricota</taxon>
        <taxon>Pokkesviricetes</taxon>
        <taxon>Chitovirales</taxon>
        <taxon>Poxviridae</taxon>
        <taxon>Entomopoxvirinae</taxon>
        <taxon>Betaentomopoxvirus</taxon>
    </lineage>
</organism>